<sequence length="84" mass="9034">VTVVGSINGPSSSSLALFDLALSNPNEKFSTNVKHCDVATPFNDVLNSLDVFWIDADISTATEEQNKMSSQGRGPFPETPLHLL</sequence>
<name>A0AAD8E3P0_DIPPU</name>
<evidence type="ECO:0000313" key="3">
    <source>
        <dbReference type="Proteomes" id="UP001233999"/>
    </source>
</evidence>
<comment type="caution">
    <text evidence="2">The sequence shown here is derived from an EMBL/GenBank/DDBJ whole genome shotgun (WGS) entry which is preliminary data.</text>
</comment>
<feature type="non-terminal residue" evidence="2">
    <location>
        <position position="84"/>
    </location>
</feature>
<gene>
    <name evidence="2" type="ORF">L9F63_007513</name>
</gene>
<accession>A0AAD8E3P0</accession>
<proteinExistence type="predicted"/>
<evidence type="ECO:0000313" key="2">
    <source>
        <dbReference type="EMBL" id="KAJ9575579.1"/>
    </source>
</evidence>
<organism evidence="2 3">
    <name type="scientific">Diploptera punctata</name>
    <name type="common">Pacific beetle cockroach</name>
    <dbReference type="NCBI Taxonomy" id="6984"/>
    <lineage>
        <taxon>Eukaryota</taxon>
        <taxon>Metazoa</taxon>
        <taxon>Ecdysozoa</taxon>
        <taxon>Arthropoda</taxon>
        <taxon>Hexapoda</taxon>
        <taxon>Insecta</taxon>
        <taxon>Pterygota</taxon>
        <taxon>Neoptera</taxon>
        <taxon>Polyneoptera</taxon>
        <taxon>Dictyoptera</taxon>
        <taxon>Blattodea</taxon>
        <taxon>Blaberoidea</taxon>
        <taxon>Blaberidae</taxon>
        <taxon>Diplopterinae</taxon>
        <taxon>Diploptera</taxon>
    </lineage>
</organism>
<reference evidence="2" key="1">
    <citation type="journal article" date="2023" name="IScience">
        <title>Live-bearing cockroach genome reveals convergent evolutionary mechanisms linked to viviparity in insects and beyond.</title>
        <authorList>
            <person name="Fouks B."/>
            <person name="Harrison M.C."/>
            <person name="Mikhailova A.A."/>
            <person name="Marchal E."/>
            <person name="English S."/>
            <person name="Carruthers M."/>
            <person name="Jennings E.C."/>
            <person name="Chiamaka E.L."/>
            <person name="Frigard R.A."/>
            <person name="Pippel M."/>
            <person name="Attardo G.M."/>
            <person name="Benoit J.B."/>
            <person name="Bornberg-Bauer E."/>
            <person name="Tobe S.S."/>
        </authorList>
    </citation>
    <scope>NUCLEOTIDE SEQUENCE</scope>
    <source>
        <strain evidence="2">Stay&amp;Tobe</strain>
    </source>
</reference>
<dbReference type="Proteomes" id="UP001233999">
    <property type="component" value="Unassembled WGS sequence"/>
</dbReference>
<feature type="region of interest" description="Disordered" evidence="1">
    <location>
        <begin position="63"/>
        <end position="84"/>
    </location>
</feature>
<protein>
    <submittedName>
        <fullName evidence="2">Uncharacterized protein</fullName>
    </submittedName>
</protein>
<evidence type="ECO:0000256" key="1">
    <source>
        <dbReference type="SAM" id="MobiDB-lite"/>
    </source>
</evidence>
<dbReference type="AlphaFoldDB" id="A0AAD8E3P0"/>
<keyword evidence="3" id="KW-1185">Reference proteome</keyword>
<feature type="non-terminal residue" evidence="2">
    <location>
        <position position="1"/>
    </location>
</feature>
<dbReference type="EMBL" id="JASPKZ010009828">
    <property type="protein sequence ID" value="KAJ9575579.1"/>
    <property type="molecule type" value="Genomic_DNA"/>
</dbReference>
<feature type="compositionally biased region" description="Polar residues" evidence="1">
    <location>
        <begin position="63"/>
        <end position="72"/>
    </location>
</feature>
<reference evidence="2" key="2">
    <citation type="submission" date="2023-05" db="EMBL/GenBank/DDBJ databases">
        <authorList>
            <person name="Fouks B."/>
        </authorList>
    </citation>
    <scope>NUCLEOTIDE SEQUENCE</scope>
    <source>
        <strain evidence="2">Stay&amp;Tobe</strain>
        <tissue evidence="2">Testes</tissue>
    </source>
</reference>